<evidence type="ECO:0000313" key="18">
    <source>
        <dbReference type="EMBL" id="EXY72292.1"/>
    </source>
</evidence>
<organism evidence="18 19">
    <name type="scientific">Bacteroides fragilis str. 3988T(B)14</name>
    <dbReference type="NCBI Taxonomy" id="1339315"/>
    <lineage>
        <taxon>Bacteria</taxon>
        <taxon>Pseudomonadati</taxon>
        <taxon>Bacteroidota</taxon>
        <taxon>Bacteroidia</taxon>
        <taxon>Bacteroidales</taxon>
        <taxon>Bacteroidaceae</taxon>
        <taxon>Bacteroides</taxon>
    </lineage>
</organism>
<dbReference type="InterPro" id="IPR004358">
    <property type="entry name" value="Sig_transdc_His_kin-like_C"/>
</dbReference>
<keyword evidence="13" id="KW-0472">Membrane</keyword>
<comment type="caution">
    <text evidence="18">The sequence shown here is derived from an EMBL/GenBank/DDBJ whole genome shotgun (WGS) entry which is preliminary data.</text>
</comment>
<evidence type="ECO:0000259" key="16">
    <source>
        <dbReference type="PROSITE" id="PS50109"/>
    </source>
</evidence>
<keyword evidence="8" id="KW-0902">Two-component regulatory system</keyword>
<dbReference type="PROSITE" id="PS50110">
    <property type="entry name" value="RESPONSE_REGULATORY"/>
    <property type="match status" value="1"/>
</dbReference>
<comment type="catalytic activity">
    <reaction evidence="1">
        <text>ATP + protein L-histidine = ADP + protein N-phospho-L-histidine.</text>
        <dbReference type="EC" id="2.7.13.3"/>
    </reaction>
</comment>
<feature type="transmembrane region" description="Helical" evidence="13">
    <location>
        <begin position="347"/>
        <end position="365"/>
    </location>
</feature>
<feature type="domain" description="HTH araC/xylS-type" evidence="15">
    <location>
        <begin position="818"/>
        <end position="917"/>
    </location>
</feature>
<dbReference type="SMART" id="SM00387">
    <property type="entry name" value="HATPase_c"/>
    <property type="match status" value="1"/>
</dbReference>
<evidence type="ECO:0000259" key="15">
    <source>
        <dbReference type="PROSITE" id="PS01124"/>
    </source>
</evidence>
<keyword evidence="7" id="KW-0067">ATP-binding</keyword>
<dbReference type="PANTHER" id="PTHR43547:SF2">
    <property type="entry name" value="HYBRID SIGNAL TRANSDUCTION HISTIDINE KINASE C"/>
    <property type="match status" value="1"/>
</dbReference>
<feature type="domain" description="Histidine kinase" evidence="16">
    <location>
        <begin position="411"/>
        <end position="626"/>
    </location>
</feature>
<dbReference type="RefSeq" id="WP_032588802.1">
    <property type="nucleotide sequence ID" value="NZ_JGCY01000408.1"/>
</dbReference>
<keyword evidence="14" id="KW-0732">Signal</keyword>
<keyword evidence="3 11" id="KW-0597">Phosphoprotein</keyword>
<evidence type="ECO:0000256" key="7">
    <source>
        <dbReference type="ARBA" id="ARBA00022840"/>
    </source>
</evidence>
<dbReference type="CDD" id="cd06308">
    <property type="entry name" value="PBP1_sensor_kinase-like"/>
    <property type="match status" value="1"/>
</dbReference>
<dbReference type="SUPFAM" id="SSF53822">
    <property type="entry name" value="Periplasmic binding protein-like I"/>
    <property type="match status" value="1"/>
</dbReference>
<dbReference type="PROSITE" id="PS01124">
    <property type="entry name" value="HTH_ARAC_FAMILY_2"/>
    <property type="match status" value="1"/>
</dbReference>
<dbReference type="InterPro" id="IPR003594">
    <property type="entry name" value="HATPase_dom"/>
</dbReference>
<dbReference type="GO" id="GO:0043565">
    <property type="term" value="F:sequence-specific DNA binding"/>
    <property type="evidence" value="ECO:0007669"/>
    <property type="project" value="InterPro"/>
</dbReference>
<keyword evidence="12" id="KW-0175">Coiled coil</keyword>
<dbReference type="InterPro" id="IPR001789">
    <property type="entry name" value="Sig_transdc_resp-reg_receiver"/>
</dbReference>
<keyword evidence="10" id="KW-0804">Transcription</keyword>
<dbReference type="InterPro" id="IPR009057">
    <property type="entry name" value="Homeodomain-like_sf"/>
</dbReference>
<dbReference type="InterPro" id="IPR003661">
    <property type="entry name" value="HisK_dim/P_dom"/>
</dbReference>
<evidence type="ECO:0000256" key="4">
    <source>
        <dbReference type="ARBA" id="ARBA00022679"/>
    </source>
</evidence>
<proteinExistence type="predicted"/>
<evidence type="ECO:0000256" key="13">
    <source>
        <dbReference type="SAM" id="Phobius"/>
    </source>
</evidence>
<dbReference type="Pfam" id="PF12833">
    <property type="entry name" value="HTH_18"/>
    <property type="match status" value="1"/>
</dbReference>
<dbReference type="Pfam" id="PF02518">
    <property type="entry name" value="HATPase_c"/>
    <property type="match status" value="1"/>
</dbReference>
<dbReference type="Gene3D" id="3.30.565.10">
    <property type="entry name" value="Histidine kinase-like ATPase, C-terminal domain"/>
    <property type="match status" value="1"/>
</dbReference>
<keyword evidence="9" id="KW-0805">Transcription regulation</keyword>
<evidence type="ECO:0000256" key="12">
    <source>
        <dbReference type="SAM" id="Coils"/>
    </source>
</evidence>
<dbReference type="Gene3D" id="1.10.287.130">
    <property type="match status" value="1"/>
</dbReference>
<keyword evidence="5" id="KW-0547">Nucleotide-binding</keyword>
<evidence type="ECO:0000256" key="10">
    <source>
        <dbReference type="ARBA" id="ARBA00023163"/>
    </source>
</evidence>
<dbReference type="CDD" id="cd00082">
    <property type="entry name" value="HisKA"/>
    <property type="match status" value="1"/>
</dbReference>
<dbReference type="SMART" id="SM00342">
    <property type="entry name" value="HTH_ARAC"/>
    <property type="match status" value="1"/>
</dbReference>
<dbReference type="CDD" id="cd17574">
    <property type="entry name" value="REC_OmpR"/>
    <property type="match status" value="1"/>
</dbReference>
<dbReference type="InterPro" id="IPR025997">
    <property type="entry name" value="SBP_2_dom"/>
</dbReference>
<dbReference type="SUPFAM" id="SSF52172">
    <property type="entry name" value="CheY-like"/>
    <property type="match status" value="1"/>
</dbReference>
<feature type="modified residue" description="4-aspartylphosphate" evidence="11">
    <location>
        <position position="715"/>
    </location>
</feature>
<dbReference type="EC" id="2.7.13.3" evidence="2"/>
<accession>A0A015SPW2</accession>
<dbReference type="SMART" id="SM00388">
    <property type="entry name" value="HisKA"/>
    <property type="match status" value="1"/>
</dbReference>
<dbReference type="Pfam" id="PF00512">
    <property type="entry name" value="HisKA"/>
    <property type="match status" value="1"/>
</dbReference>
<dbReference type="SMART" id="SM00448">
    <property type="entry name" value="REC"/>
    <property type="match status" value="1"/>
</dbReference>
<feature type="signal peptide" evidence="14">
    <location>
        <begin position="1"/>
        <end position="24"/>
    </location>
</feature>
<feature type="domain" description="Response regulatory" evidence="17">
    <location>
        <begin position="666"/>
        <end position="782"/>
    </location>
</feature>
<keyword evidence="6 18" id="KW-0418">Kinase</keyword>
<dbReference type="GO" id="GO:0005524">
    <property type="term" value="F:ATP binding"/>
    <property type="evidence" value="ECO:0007669"/>
    <property type="project" value="UniProtKB-KW"/>
</dbReference>
<evidence type="ECO:0000256" key="3">
    <source>
        <dbReference type="ARBA" id="ARBA00022553"/>
    </source>
</evidence>
<dbReference type="PRINTS" id="PR00344">
    <property type="entry name" value="BCTRLSENSOR"/>
</dbReference>
<keyword evidence="13" id="KW-0812">Transmembrane</keyword>
<evidence type="ECO:0000259" key="17">
    <source>
        <dbReference type="PROSITE" id="PS50110"/>
    </source>
</evidence>
<evidence type="ECO:0000256" key="8">
    <source>
        <dbReference type="ARBA" id="ARBA00023012"/>
    </source>
</evidence>
<dbReference type="GO" id="GO:0003700">
    <property type="term" value="F:DNA-binding transcription factor activity"/>
    <property type="evidence" value="ECO:0007669"/>
    <property type="project" value="InterPro"/>
</dbReference>
<evidence type="ECO:0000256" key="5">
    <source>
        <dbReference type="ARBA" id="ARBA00022741"/>
    </source>
</evidence>
<evidence type="ECO:0000256" key="14">
    <source>
        <dbReference type="SAM" id="SignalP"/>
    </source>
</evidence>
<evidence type="ECO:0000313" key="19">
    <source>
        <dbReference type="Proteomes" id="UP000020529"/>
    </source>
</evidence>
<keyword evidence="4" id="KW-0808">Transferase</keyword>
<dbReference type="AlphaFoldDB" id="A0A015SPW2"/>
<dbReference type="SUPFAM" id="SSF55874">
    <property type="entry name" value="ATPase domain of HSP90 chaperone/DNA topoisomerase II/histidine kinase"/>
    <property type="match status" value="1"/>
</dbReference>
<evidence type="ECO:0000256" key="11">
    <source>
        <dbReference type="PROSITE-ProRule" id="PRU00169"/>
    </source>
</evidence>
<dbReference type="PROSITE" id="PS50109">
    <property type="entry name" value="HIS_KIN"/>
    <property type="match status" value="1"/>
</dbReference>
<dbReference type="FunFam" id="3.30.565.10:FF:000037">
    <property type="entry name" value="Hybrid sensor histidine kinase/response regulator"/>
    <property type="match status" value="1"/>
</dbReference>
<dbReference type="Pfam" id="PF13407">
    <property type="entry name" value="Peripla_BP_4"/>
    <property type="match status" value="1"/>
</dbReference>
<reference evidence="18 19" key="1">
    <citation type="submission" date="2014-02" db="EMBL/GenBank/DDBJ databases">
        <authorList>
            <person name="Sears C."/>
            <person name="Carroll K."/>
            <person name="Sack B.R."/>
            <person name="Qadri F."/>
            <person name="Myers L.L."/>
            <person name="Chung G.-T."/>
            <person name="Escheverria P."/>
            <person name="Fraser C.M."/>
            <person name="Sadzewicz L."/>
            <person name="Shefchek K.A."/>
            <person name="Tallon L."/>
            <person name="Das S.P."/>
            <person name="Daugherty S."/>
            <person name="Mongodin E.F."/>
        </authorList>
    </citation>
    <scope>NUCLEOTIDE SEQUENCE [LARGE SCALE GENOMIC DNA]</scope>
    <source>
        <strain evidence="19">3988T(B)14</strain>
    </source>
</reference>
<dbReference type="GO" id="GO:0000155">
    <property type="term" value="F:phosphorelay sensor kinase activity"/>
    <property type="evidence" value="ECO:0007669"/>
    <property type="project" value="InterPro"/>
</dbReference>
<dbReference type="SUPFAM" id="SSF46689">
    <property type="entry name" value="Homeodomain-like"/>
    <property type="match status" value="1"/>
</dbReference>
<evidence type="ECO:0000256" key="1">
    <source>
        <dbReference type="ARBA" id="ARBA00000085"/>
    </source>
</evidence>
<dbReference type="EMBL" id="JGCY01000408">
    <property type="protein sequence ID" value="EXY72292.1"/>
    <property type="molecule type" value="Genomic_DNA"/>
</dbReference>
<dbReference type="InterPro" id="IPR011006">
    <property type="entry name" value="CheY-like_superfamily"/>
</dbReference>
<dbReference type="Pfam" id="PF00072">
    <property type="entry name" value="Response_reg"/>
    <property type="match status" value="1"/>
</dbReference>
<evidence type="ECO:0000256" key="6">
    <source>
        <dbReference type="ARBA" id="ARBA00022777"/>
    </source>
</evidence>
<keyword evidence="13" id="KW-1133">Transmembrane helix</keyword>
<dbReference type="SUPFAM" id="SSF47384">
    <property type="entry name" value="Homodimeric domain of signal transducing histidine kinase"/>
    <property type="match status" value="1"/>
</dbReference>
<dbReference type="InterPro" id="IPR028082">
    <property type="entry name" value="Peripla_BP_I"/>
</dbReference>
<sequence>MKNTNLLRLAFLLFAGLSIFLSSCQPKEEGDKKYVIGFSQCTSDSWREAVLLEMQIEASNYRNVELVVYNAMDNSSRQVSQIRKLISQNVDVLIISPNEAVPITDVAVEAYRKGIPTIIHDRKIQSDEYTVSIGANNYNIGSAIGEYINGQLPPNSKILEIWGLEGSSPAMERHDGLIDHLRSDKNFQVTQVFGKWHYNSAYDAVNRLATFADIDLVYAHNDVMALAARDVIMKRDSVSGKRIRFIGIDGVYGDGAGLQAVADEKLEASFQYPTGGAISIQVAMQIINGEKVKKNYVLNTAIINRGNAKTILAQSEQLNHYQKRINRQRQEEDNLLSRFKFLRNSTILILALMLLIIPLLGYVMYMNLRVKNKNKELHDKNQLVEAQKEELAVKNSQIENISNQKLQFFTNISHEIRTPLTLILGPVNKLIKNSKLDPSIQDDVALMKRNVDRLYRIVNQILDFRRIDNDKMKLILRQVDLIGMVREVFDYFTGIAEEKQIHYRFSTNIDELNIYIDVNKIEQVLVNIISNAFKYSDSGGDISVRITGEAETVLLEVEDHGRGISKESMEHLFERFYTGNKTFGTVGFGIGLNLSKEYVDLHDGEIRAESQPGEYTLFSVRLYKDIAHYTHEYILEETDRFNLSYHDMEVDTTVVNEMLSKTYDYHVLVVEDDPDVRYSLRKELSANFQVEVAGNGNEALDLLGQGDAFHLILSDVLMPGMNGFQLVNRVKNDLAFSHIPIILLTALSEDSQRIYGIAEGADEYIPKPFNIDFLKIRIINMISERQKMKEAYMKNLRAGTMDNVEVCKLMKVDELFRDKLLSIVDTQYENSDFSIEDLSEHLGLSRVHLYRKMKTLFGVSPTDYLRNYRLNKAMLLLKARQYNISEIAYMPVFPSPAYFTKCFRTLYGVTPTEAMVAN</sequence>
<dbReference type="PANTHER" id="PTHR43547">
    <property type="entry name" value="TWO-COMPONENT HISTIDINE KINASE"/>
    <property type="match status" value="1"/>
</dbReference>
<gene>
    <name evidence="18" type="ORF">M124_3898</name>
</gene>
<dbReference type="InterPro" id="IPR036890">
    <property type="entry name" value="HATPase_C_sf"/>
</dbReference>
<dbReference type="Gene3D" id="3.40.50.2300">
    <property type="match status" value="3"/>
</dbReference>
<dbReference type="InterPro" id="IPR005467">
    <property type="entry name" value="His_kinase_dom"/>
</dbReference>
<dbReference type="InterPro" id="IPR036097">
    <property type="entry name" value="HisK_dim/P_sf"/>
</dbReference>
<feature type="chain" id="PRO_5001476590" description="histidine kinase" evidence="14">
    <location>
        <begin position="25"/>
        <end position="918"/>
    </location>
</feature>
<evidence type="ECO:0000256" key="2">
    <source>
        <dbReference type="ARBA" id="ARBA00012438"/>
    </source>
</evidence>
<dbReference type="Proteomes" id="UP000020529">
    <property type="component" value="Unassembled WGS sequence"/>
</dbReference>
<name>A0A015SPW2_BACFG</name>
<feature type="coiled-coil region" evidence="12">
    <location>
        <begin position="370"/>
        <end position="404"/>
    </location>
</feature>
<feature type="coiled-coil region" evidence="12">
    <location>
        <begin position="311"/>
        <end position="338"/>
    </location>
</feature>
<evidence type="ECO:0000256" key="9">
    <source>
        <dbReference type="ARBA" id="ARBA00023015"/>
    </source>
</evidence>
<dbReference type="PROSITE" id="PS51257">
    <property type="entry name" value="PROKAR_LIPOPROTEIN"/>
    <property type="match status" value="1"/>
</dbReference>
<dbReference type="FunFam" id="1.10.287.130:FF:000045">
    <property type="entry name" value="Two-component system sensor histidine kinase/response regulator"/>
    <property type="match status" value="1"/>
</dbReference>
<protein>
    <recommendedName>
        <fullName evidence="2">histidine kinase</fullName>
        <ecNumber evidence="2">2.7.13.3</ecNumber>
    </recommendedName>
</protein>
<dbReference type="InterPro" id="IPR018060">
    <property type="entry name" value="HTH_AraC"/>
</dbReference>
<dbReference type="Gene3D" id="1.10.10.60">
    <property type="entry name" value="Homeodomain-like"/>
    <property type="match status" value="2"/>
</dbReference>
<dbReference type="PATRIC" id="fig|1339315.3.peg.4529"/>